<accession>A0ABQ7W730</accession>
<evidence type="ECO:0000313" key="1">
    <source>
        <dbReference type="EMBL" id="KAH0776557.1"/>
    </source>
</evidence>
<keyword evidence="2" id="KW-1185">Reference proteome</keyword>
<proteinExistence type="predicted"/>
<reference evidence="1 2" key="1">
    <citation type="journal article" date="2021" name="bioRxiv">
        <title>Chromosome-scale and haplotype-resolved genome assembly of a tetraploid potato cultivar.</title>
        <authorList>
            <person name="Sun H."/>
            <person name="Jiao W.-B."/>
            <person name="Krause K."/>
            <person name="Campoy J.A."/>
            <person name="Goel M."/>
            <person name="Folz-Donahue K."/>
            <person name="Kukat C."/>
            <person name="Huettel B."/>
            <person name="Schneeberger K."/>
        </authorList>
    </citation>
    <scope>NUCLEOTIDE SEQUENCE [LARGE SCALE GENOMIC DNA]</scope>
    <source>
        <strain evidence="1">SolTubOtavaFocal</strain>
        <tissue evidence="1">Leaves</tissue>
    </source>
</reference>
<dbReference type="Proteomes" id="UP000826656">
    <property type="component" value="Unassembled WGS sequence"/>
</dbReference>
<organism evidence="1 2">
    <name type="scientific">Solanum tuberosum</name>
    <name type="common">Potato</name>
    <dbReference type="NCBI Taxonomy" id="4113"/>
    <lineage>
        <taxon>Eukaryota</taxon>
        <taxon>Viridiplantae</taxon>
        <taxon>Streptophyta</taxon>
        <taxon>Embryophyta</taxon>
        <taxon>Tracheophyta</taxon>
        <taxon>Spermatophyta</taxon>
        <taxon>Magnoliopsida</taxon>
        <taxon>eudicotyledons</taxon>
        <taxon>Gunneridae</taxon>
        <taxon>Pentapetalae</taxon>
        <taxon>asterids</taxon>
        <taxon>lamiids</taxon>
        <taxon>Solanales</taxon>
        <taxon>Solanaceae</taxon>
        <taxon>Solanoideae</taxon>
        <taxon>Solaneae</taxon>
        <taxon>Solanum</taxon>
    </lineage>
</organism>
<gene>
    <name evidence="1" type="ORF">KY290_007968</name>
</gene>
<dbReference type="EMBL" id="JAIVGD010000003">
    <property type="protein sequence ID" value="KAH0776557.1"/>
    <property type="molecule type" value="Genomic_DNA"/>
</dbReference>
<sequence>MMVAHLCQGDQALCTHFLVNLSLEFLDHVASESDIVSTNRSFPSTGTDERIKRMTLSRHRAIHLVTMDNHRAIHLVTVDNHQAIHLVTVDNHRVIHLVTVRQSPSHPPHYSQTIIESSTSL</sequence>
<protein>
    <submittedName>
        <fullName evidence="1">Uncharacterized protein</fullName>
    </submittedName>
</protein>
<evidence type="ECO:0000313" key="2">
    <source>
        <dbReference type="Proteomes" id="UP000826656"/>
    </source>
</evidence>
<comment type="caution">
    <text evidence="1">The sequence shown here is derived from an EMBL/GenBank/DDBJ whole genome shotgun (WGS) entry which is preliminary data.</text>
</comment>
<name>A0ABQ7W730_SOLTU</name>